<dbReference type="SMART" id="SM01234">
    <property type="entry name" value="Haemolytic"/>
    <property type="match status" value="1"/>
</dbReference>
<feature type="region of interest" description="Disordered" evidence="1">
    <location>
        <begin position="83"/>
        <end position="111"/>
    </location>
</feature>
<gene>
    <name evidence="2" type="ORF">CARN2_0006</name>
</gene>
<evidence type="ECO:0000256" key="1">
    <source>
        <dbReference type="SAM" id="MobiDB-lite"/>
    </source>
</evidence>
<protein>
    <recommendedName>
        <fullName evidence="3">Membrane protein insertion efficiency factor</fullName>
    </recommendedName>
</protein>
<dbReference type="HAMAP" id="MF_00386">
    <property type="entry name" value="UPF0161_YidD"/>
    <property type="match status" value="1"/>
</dbReference>
<evidence type="ECO:0000313" key="2">
    <source>
        <dbReference type="EMBL" id="CBH98796.1"/>
    </source>
</evidence>
<evidence type="ECO:0008006" key="3">
    <source>
        <dbReference type="Google" id="ProtNLM"/>
    </source>
</evidence>
<reference evidence="2" key="1">
    <citation type="submission" date="2009-10" db="EMBL/GenBank/DDBJ databases">
        <title>Diversity of trophic interactions inside an arsenic-rich microbial ecosystem.</title>
        <authorList>
            <person name="Bertin P.N."/>
            <person name="Heinrich-Salmeron A."/>
            <person name="Pelletier E."/>
            <person name="Goulhen-Chollet F."/>
            <person name="Arsene-Ploetze F."/>
            <person name="Gallien S."/>
            <person name="Calteau A."/>
            <person name="Vallenet D."/>
            <person name="Casiot C."/>
            <person name="Chane-Woon-Ming B."/>
            <person name="Giloteaux L."/>
            <person name="Barakat M."/>
            <person name="Bonnefoy V."/>
            <person name="Bruneel O."/>
            <person name="Chandler M."/>
            <person name="Cleiss J."/>
            <person name="Duran R."/>
            <person name="Elbaz-Poulichet F."/>
            <person name="Fonknechten N."/>
            <person name="Lauga B."/>
            <person name="Mornico D."/>
            <person name="Ortet P."/>
            <person name="Schaeffer C."/>
            <person name="Siguier P."/>
            <person name="Alexander Thil Smith A."/>
            <person name="Van Dorsselaer A."/>
            <person name="Weissenbach J."/>
            <person name="Medigue C."/>
            <person name="Le Paslier D."/>
        </authorList>
    </citation>
    <scope>NUCLEOTIDE SEQUENCE</scope>
</reference>
<dbReference type="NCBIfam" id="TIGR00278">
    <property type="entry name" value="membrane protein insertion efficiency factor YidD"/>
    <property type="match status" value="1"/>
</dbReference>
<dbReference type="PANTHER" id="PTHR33383:SF1">
    <property type="entry name" value="MEMBRANE PROTEIN INSERTION EFFICIENCY FACTOR-RELATED"/>
    <property type="match status" value="1"/>
</dbReference>
<sequence length="111" mass="12438">MRRLLMLLVRGYQLLLSPWVGGQCRFTPTCSQYTLDALRQHGAARGSYLGMMRIVRCNPWCEGGHDPAPRVFRWAAWRRDELPDDGFDSPAQDAPAAAGKPLKDTVTPPQV</sequence>
<accession>E6PV39</accession>
<organism evidence="2">
    <name type="scientific">mine drainage metagenome</name>
    <dbReference type="NCBI Taxonomy" id="410659"/>
    <lineage>
        <taxon>unclassified sequences</taxon>
        <taxon>metagenomes</taxon>
        <taxon>ecological metagenomes</taxon>
    </lineage>
</organism>
<comment type="caution">
    <text evidence="2">The sequence shown here is derived from an EMBL/GenBank/DDBJ whole genome shotgun (WGS) entry which is preliminary data.</text>
</comment>
<name>E6PV39_9ZZZZ</name>
<dbReference type="AlphaFoldDB" id="E6PV39"/>
<dbReference type="PANTHER" id="PTHR33383">
    <property type="entry name" value="MEMBRANE PROTEIN INSERTION EFFICIENCY FACTOR-RELATED"/>
    <property type="match status" value="1"/>
</dbReference>
<dbReference type="EMBL" id="CABM01000062">
    <property type="protein sequence ID" value="CBH98796.1"/>
    <property type="molecule type" value="Genomic_DNA"/>
</dbReference>
<dbReference type="Pfam" id="PF01809">
    <property type="entry name" value="YidD"/>
    <property type="match status" value="1"/>
</dbReference>
<dbReference type="InterPro" id="IPR002696">
    <property type="entry name" value="Membr_insert_effic_factor_YidD"/>
</dbReference>
<proteinExistence type="inferred from homology"/>